<keyword evidence="6" id="KW-0333">Golgi apparatus</keyword>
<evidence type="ECO:0000256" key="12">
    <source>
        <dbReference type="SAM" id="Phobius"/>
    </source>
</evidence>
<comment type="caution">
    <text evidence="15">The sequence shown here is derived from an EMBL/GenBank/DDBJ whole genome shotgun (WGS) entry which is preliminary data.</text>
</comment>
<dbReference type="EMBL" id="JAMRDG010000001">
    <property type="protein sequence ID" value="KAJ3700051.1"/>
    <property type="molecule type" value="Genomic_DNA"/>
</dbReference>
<protein>
    <recommendedName>
        <fullName evidence="11">glucomannan 4-beta-mannosyltransferase</fullName>
        <ecNumber evidence="11">2.4.1.32</ecNumber>
    </recommendedName>
</protein>
<dbReference type="Proteomes" id="UP001210211">
    <property type="component" value="Unassembled WGS sequence"/>
</dbReference>
<name>A0AAD5ZLC9_9POAL</name>
<accession>A0AAD5ZLC9</accession>
<feature type="domain" description="Glycosyltransferase 2-like" evidence="14">
    <location>
        <begin position="228"/>
        <end position="427"/>
    </location>
</feature>
<keyword evidence="16" id="KW-1185">Reference proteome</keyword>
<evidence type="ECO:0000313" key="16">
    <source>
        <dbReference type="Proteomes" id="UP001210211"/>
    </source>
</evidence>
<feature type="transmembrane region" description="Helical" evidence="12">
    <location>
        <begin position="81"/>
        <end position="107"/>
    </location>
</feature>
<sequence>MEAWRVETFLTLSLFLTPMLASASSSNFTSQLVNSPLQSANGDLLSHLSTFHAMVHEITPDQVYSMWLTVRAKAIAPALQVVVWMCMVMSVMLVVEATYMALVSLGVKIIGWKPEKQYKWEPIGEDEEKGSSAYPMVLVQIPMYNEIEVYKLSIGAACGLTWPSDRIIVQVLDDSTDPLIKDLVKVECETWASKGVNIKYCERSDRKGFKAGALKKGMEFPYAQECDYVVIFDADFQPDPDYLNRTVPFLIHNPKIALVQARWDFVNYSMSLLTRIQKMSLDYHFKVEQESGSATFAFFSFNGTAGVWRVSAINEAGGWKDRTTVEDMDLAVRATLKGWKFLYINELRVKSELPTTFKAYCRQQHRWVCGAANLFRKMAWDIIVATEVSLVKKFYMLYSFFLVRRVVAPVVSFVLYCVVLPLSVLVPEVYLPIWGVAYIPTTLLFITAIRHPKSLHLMPFWILFENVMSLHRIKAAMVGLFETATFNEWIVTKKVGSNLKDTLDIPLLEKSKTKLRDKINVSELGFSAFLFSCASYNLAFGGTNSYYINLYMQATAFLVLGFNYVGTCYCTSFH</sequence>
<gene>
    <name evidence="15" type="ORF">LUZ61_003756</name>
</gene>
<keyword evidence="3" id="KW-0808">Transferase</keyword>
<dbReference type="PANTHER" id="PTHR32044:SF43">
    <property type="entry name" value="GLUCOMANNAN 4-BETA-MANNOSYLTRANSFERASE 4-RELATED"/>
    <property type="match status" value="1"/>
</dbReference>
<evidence type="ECO:0000256" key="7">
    <source>
        <dbReference type="ARBA" id="ARBA00023136"/>
    </source>
</evidence>
<feature type="transmembrane region" description="Helical" evidence="12">
    <location>
        <begin position="429"/>
        <end position="449"/>
    </location>
</feature>
<keyword evidence="4 12" id="KW-0812">Transmembrane</keyword>
<evidence type="ECO:0000256" key="11">
    <source>
        <dbReference type="ARBA" id="ARBA00066505"/>
    </source>
</evidence>
<evidence type="ECO:0000256" key="3">
    <source>
        <dbReference type="ARBA" id="ARBA00022679"/>
    </source>
</evidence>
<comment type="subcellular location">
    <subcellularLocation>
        <location evidence="1">Golgi apparatus membrane</location>
        <topology evidence="1">Multi-pass membrane protein</topology>
    </subcellularLocation>
</comment>
<evidence type="ECO:0000256" key="9">
    <source>
        <dbReference type="ARBA" id="ARBA00051800"/>
    </source>
</evidence>
<organism evidence="15 16">
    <name type="scientific">Rhynchospora tenuis</name>
    <dbReference type="NCBI Taxonomy" id="198213"/>
    <lineage>
        <taxon>Eukaryota</taxon>
        <taxon>Viridiplantae</taxon>
        <taxon>Streptophyta</taxon>
        <taxon>Embryophyta</taxon>
        <taxon>Tracheophyta</taxon>
        <taxon>Spermatophyta</taxon>
        <taxon>Magnoliopsida</taxon>
        <taxon>Liliopsida</taxon>
        <taxon>Poales</taxon>
        <taxon>Cyperaceae</taxon>
        <taxon>Cyperoideae</taxon>
        <taxon>Rhynchosporeae</taxon>
        <taxon>Rhynchospora</taxon>
    </lineage>
</organism>
<dbReference type="Gene3D" id="3.90.550.10">
    <property type="entry name" value="Spore Coat Polysaccharide Biosynthesis Protein SpsA, Chain A"/>
    <property type="match status" value="1"/>
</dbReference>
<evidence type="ECO:0000313" key="15">
    <source>
        <dbReference type="EMBL" id="KAJ3700051.1"/>
    </source>
</evidence>
<dbReference type="SUPFAM" id="SSF53448">
    <property type="entry name" value="Nucleotide-diphospho-sugar transferases"/>
    <property type="match status" value="1"/>
</dbReference>
<keyword evidence="2" id="KW-0328">Glycosyltransferase</keyword>
<dbReference type="FunFam" id="3.90.550.10:FF:000015">
    <property type="entry name" value="Glucomannan 4-beta-mannosyltransferase 9"/>
    <property type="match status" value="1"/>
</dbReference>
<evidence type="ECO:0000256" key="2">
    <source>
        <dbReference type="ARBA" id="ARBA00022676"/>
    </source>
</evidence>
<dbReference type="AlphaFoldDB" id="A0AAD5ZLC9"/>
<dbReference type="GO" id="GO:0071555">
    <property type="term" value="P:cell wall organization"/>
    <property type="evidence" value="ECO:0007669"/>
    <property type="project" value="UniProtKB-KW"/>
</dbReference>
<evidence type="ECO:0000256" key="10">
    <source>
        <dbReference type="ARBA" id="ARBA00060879"/>
    </source>
</evidence>
<feature type="transmembrane region" description="Helical" evidence="12">
    <location>
        <begin position="402"/>
        <end position="423"/>
    </location>
</feature>
<dbReference type="InterPro" id="IPR001173">
    <property type="entry name" value="Glyco_trans_2-like"/>
</dbReference>
<keyword evidence="8" id="KW-0961">Cell wall biogenesis/degradation</keyword>
<dbReference type="GO" id="GO:0051753">
    <property type="term" value="F:mannan synthase activity"/>
    <property type="evidence" value="ECO:0007669"/>
    <property type="project" value="UniProtKB-ARBA"/>
</dbReference>
<dbReference type="PANTHER" id="PTHR32044">
    <property type="entry name" value="GLUCOMANNAN 4-BETA-MANNOSYLTRANSFERASE 9"/>
    <property type="match status" value="1"/>
</dbReference>
<dbReference type="CDD" id="cd06437">
    <property type="entry name" value="CESA_CaSu_A2"/>
    <property type="match status" value="1"/>
</dbReference>
<keyword evidence="13" id="KW-0732">Signal</keyword>
<feature type="signal peptide" evidence="13">
    <location>
        <begin position="1"/>
        <end position="23"/>
    </location>
</feature>
<keyword evidence="5 12" id="KW-1133">Transmembrane helix</keyword>
<proteinExistence type="inferred from homology"/>
<evidence type="ECO:0000256" key="1">
    <source>
        <dbReference type="ARBA" id="ARBA00004653"/>
    </source>
</evidence>
<evidence type="ECO:0000256" key="13">
    <source>
        <dbReference type="SAM" id="SignalP"/>
    </source>
</evidence>
<comment type="similarity">
    <text evidence="10">Belongs to the glycosyltransferase 2 family. Plant cellulose synthase-like A subfamily.</text>
</comment>
<reference evidence="15 16" key="1">
    <citation type="journal article" date="2022" name="Cell">
        <title>Repeat-based holocentromeres influence genome architecture and karyotype evolution.</title>
        <authorList>
            <person name="Hofstatter P.G."/>
            <person name="Thangavel G."/>
            <person name="Lux T."/>
            <person name="Neumann P."/>
            <person name="Vondrak T."/>
            <person name="Novak P."/>
            <person name="Zhang M."/>
            <person name="Costa L."/>
            <person name="Castellani M."/>
            <person name="Scott A."/>
            <person name="Toegelov H."/>
            <person name="Fuchs J."/>
            <person name="Mata-Sucre Y."/>
            <person name="Dias Y."/>
            <person name="Vanzela A.L.L."/>
            <person name="Huettel B."/>
            <person name="Almeida C.C.S."/>
            <person name="Simkova H."/>
            <person name="Souza G."/>
            <person name="Pedrosa-Harand A."/>
            <person name="Macas J."/>
            <person name="Mayer K.F.X."/>
            <person name="Houben A."/>
            <person name="Marques A."/>
        </authorList>
    </citation>
    <scope>NUCLEOTIDE SEQUENCE [LARGE SCALE GENOMIC DNA]</scope>
    <source>
        <strain evidence="15">RhyTen1mFocal</strain>
    </source>
</reference>
<dbReference type="Pfam" id="PF13632">
    <property type="entry name" value="Glyco_trans_2_3"/>
    <property type="match status" value="1"/>
</dbReference>
<evidence type="ECO:0000256" key="6">
    <source>
        <dbReference type="ARBA" id="ARBA00023034"/>
    </source>
</evidence>
<feature type="transmembrane region" description="Helical" evidence="12">
    <location>
        <begin position="546"/>
        <end position="565"/>
    </location>
</feature>
<dbReference type="GO" id="GO:0000139">
    <property type="term" value="C:Golgi membrane"/>
    <property type="evidence" value="ECO:0007669"/>
    <property type="project" value="UniProtKB-SubCell"/>
</dbReference>
<dbReference type="InterPro" id="IPR029044">
    <property type="entry name" value="Nucleotide-diphossugar_trans"/>
</dbReference>
<feature type="transmembrane region" description="Helical" evidence="12">
    <location>
        <begin position="519"/>
        <end position="540"/>
    </location>
</feature>
<comment type="catalytic activity">
    <reaction evidence="9">
        <text>GDP-mannose + (glucomannan)n = GDP + (glucomannan)n+1.</text>
        <dbReference type="EC" id="2.4.1.32"/>
    </reaction>
</comment>
<evidence type="ECO:0000259" key="14">
    <source>
        <dbReference type="Pfam" id="PF13632"/>
    </source>
</evidence>
<dbReference type="EC" id="2.4.1.32" evidence="11"/>
<feature type="chain" id="PRO_5042290736" description="glucomannan 4-beta-mannosyltransferase" evidence="13">
    <location>
        <begin position="24"/>
        <end position="574"/>
    </location>
</feature>
<evidence type="ECO:0000256" key="4">
    <source>
        <dbReference type="ARBA" id="ARBA00022692"/>
    </source>
</evidence>
<evidence type="ECO:0000256" key="8">
    <source>
        <dbReference type="ARBA" id="ARBA00023316"/>
    </source>
</evidence>
<evidence type="ECO:0000256" key="5">
    <source>
        <dbReference type="ARBA" id="ARBA00022989"/>
    </source>
</evidence>
<keyword evidence="7 12" id="KW-0472">Membrane</keyword>
<dbReference type="GO" id="GO:0047259">
    <property type="term" value="F:glucomannan 4-beta-mannosyltransferase activity"/>
    <property type="evidence" value="ECO:0007669"/>
    <property type="project" value="UniProtKB-EC"/>
</dbReference>